<evidence type="ECO:0000313" key="3">
    <source>
        <dbReference type="Proteomes" id="UP000008022"/>
    </source>
</evidence>
<feature type="region of interest" description="Disordered" evidence="1">
    <location>
        <begin position="1"/>
        <end position="56"/>
    </location>
</feature>
<reference evidence="2" key="2">
    <citation type="submission" date="2015-06" db="UniProtKB">
        <authorList>
            <consortium name="EnsemblPlants"/>
        </authorList>
    </citation>
    <scope>IDENTIFICATION</scope>
</reference>
<proteinExistence type="predicted"/>
<dbReference type="HOGENOM" id="CLU_1257867_0_0_1"/>
<dbReference type="AlphaFoldDB" id="A0A0E0MYU3"/>
<reference evidence="3" key="1">
    <citation type="submission" date="2013-06" db="EMBL/GenBank/DDBJ databases">
        <authorList>
            <person name="Zhao Q."/>
        </authorList>
    </citation>
    <scope>NUCLEOTIDE SEQUENCE</scope>
    <source>
        <strain evidence="3">cv. W1943</strain>
    </source>
</reference>
<dbReference type="Gramene" id="ORUFI01G24310.1">
    <property type="protein sequence ID" value="ORUFI01G24310.1"/>
    <property type="gene ID" value="ORUFI01G24310"/>
</dbReference>
<accession>A0A0E0MYU3</accession>
<evidence type="ECO:0000313" key="2">
    <source>
        <dbReference type="EnsemblPlants" id="ORUFI01G24310.1"/>
    </source>
</evidence>
<organism evidence="2 3">
    <name type="scientific">Oryza rufipogon</name>
    <name type="common">Brownbeard rice</name>
    <name type="synonym">Asian wild rice</name>
    <dbReference type="NCBI Taxonomy" id="4529"/>
    <lineage>
        <taxon>Eukaryota</taxon>
        <taxon>Viridiplantae</taxon>
        <taxon>Streptophyta</taxon>
        <taxon>Embryophyta</taxon>
        <taxon>Tracheophyta</taxon>
        <taxon>Spermatophyta</taxon>
        <taxon>Magnoliopsida</taxon>
        <taxon>Liliopsida</taxon>
        <taxon>Poales</taxon>
        <taxon>Poaceae</taxon>
        <taxon>BOP clade</taxon>
        <taxon>Oryzoideae</taxon>
        <taxon>Oryzeae</taxon>
        <taxon>Oryzinae</taxon>
        <taxon>Oryza</taxon>
    </lineage>
</organism>
<name>A0A0E0MYU3_ORYRU</name>
<dbReference type="Proteomes" id="UP000008022">
    <property type="component" value="Unassembled WGS sequence"/>
</dbReference>
<evidence type="ECO:0000256" key="1">
    <source>
        <dbReference type="SAM" id="MobiDB-lite"/>
    </source>
</evidence>
<feature type="region of interest" description="Disordered" evidence="1">
    <location>
        <begin position="103"/>
        <end position="123"/>
    </location>
</feature>
<dbReference type="EnsemblPlants" id="ORUFI01G24310.1">
    <property type="protein sequence ID" value="ORUFI01G24310.1"/>
    <property type="gene ID" value="ORUFI01G24310"/>
</dbReference>
<protein>
    <submittedName>
        <fullName evidence="2">Uncharacterized protein</fullName>
    </submittedName>
</protein>
<sequence length="220" mass="23886">MSRDKFVKQARQPQAERRDGVLLRGDDEHGRGGDGRFPDPEPAVADADAASSGRARLEQWESAVAAAQAAGERQRAAVRGWSRWKGGVGGCRRRKAAVWSRGLEEKETRAPGPRRVGSWSRNAATSSGLKRNLRWCTSSSPGRSLSLASSDAGSYSGWSYAGRGGWRASRGSLAHTGQTLRAFRELTDGLQELRDPRRVDEVVADLGAEHEAATPQSRHL</sequence>
<feature type="compositionally biased region" description="Basic and acidic residues" evidence="1">
    <location>
        <begin position="14"/>
        <end position="39"/>
    </location>
</feature>
<keyword evidence="3" id="KW-1185">Reference proteome</keyword>